<dbReference type="InterPro" id="IPR001152">
    <property type="entry name" value="Beta-thymosin"/>
</dbReference>
<dbReference type="GO" id="GO:0007015">
    <property type="term" value="P:actin filament organization"/>
    <property type="evidence" value="ECO:0007669"/>
    <property type="project" value="InterPro"/>
</dbReference>
<dbReference type="Proteomes" id="UP000261540">
    <property type="component" value="Unplaced"/>
</dbReference>
<comment type="subcellular location">
    <subcellularLocation>
        <location evidence="1">Cytoplasm</location>
        <location evidence="1">Cytoskeleton</location>
    </subcellularLocation>
</comment>
<organism evidence="7 8">
    <name type="scientific">Paramormyrops kingsleyae</name>
    <dbReference type="NCBI Taxonomy" id="1676925"/>
    <lineage>
        <taxon>Eukaryota</taxon>
        <taxon>Metazoa</taxon>
        <taxon>Chordata</taxon>
        <taxon>Craniata</taxon>
        <taxon>Vertebrata</taxon>
        <taxon>Euteleostomi</taxon>
        <taxon>Actinopterygii</taxon>
        <taxon>Neopterygii</taxon>
        <taxon>Teleostei</taxon>
        <taxon>Osteoglossocephala</taxon>
        <taxon>Osteoglossomorpha</taxon>
        <taxon>Osteoglossiformes</taxon>
        <taxon>Mormyridae</taxon>
        <taxon>Paramormyrops</taxon>
    </lineage>
</organism>
<evidence type="ECO:0000256" key="5">
    <source>
        <dbReference type="ARBA" id="ARBA00023212"/>
    </source>
</evidence>
<keyword evidence="3" id="KW-0963">Cytoplasm</keyword>
<protein>
    <submittedName>
        <fullName evidence="7">Thymosin beta 1</fullName>
    </submittedName>
</protein>
<comment type="similarity">
    <text evidence="2">Belongs to the thymosin beta family.</text>
</comment>
<dbReference type="PANTHER" id="PTHR12021:SF3">
    <property type="entry name" value="THYMOSIN BETA-4-LIKE"/>
    <property type="match status" value="1"/>
</dbReference>
<evidence type="ECO:0000313" key="7">
    <source>
        <dbReference type="Ensembl" id="ENSPKIP00000035527.1"/>
    </source>
</evidence>
<dbReference type="Ensembl" id="ENSPKIT00000016460.1">
    <property type="protein sequence ID" value="ENSPKIP00000035527.1"/>
    <property type="gene ID" value="ENSPKIG00000014458.1"/>
</dbReference>
<dbReference type="PANTHER" id="PTHR12021">
    <property type="entry name" value="THYMOSIN BETA"/>
    <property type="match status" value="1"/>
</dbReference>
<evidence type="ECO:0000256" key="2">
    <source>
        <dbReference type="ARBA" id="ARBA00009511"/>
    </source>
</evidence>
<evidence type="ECO:0000313" key="8">
    <source>
        <dbReference type="Proteomes" id="UP000261540"/>
    </source>
</evidence>
<keyword evidence="8" id="KW-1185">Reference proteome</keyword>
<comment type="function">
    <text evidence="6">Plays an important role in the organization of the cytoskeleton. Binds to and sequesters actin monomers (G actin) and therefore inhibits actin polymerization.</text>
</comment>
<keyword evidence="4" id="KW-0009">Actin-binding</keyword>
<reference evidence="7" key="1">
    <citation type="submission" date="2025-08" db="UniProtKB">
        <authorList>
            <consortium name="Ensembl"/>
        </authorList>
    </citation>
    <scope>IDENTIFICATION</scope>
</reference>
<dbReference type="AlphaFoldDB" id="A0A3B3SXP3"/>
<evidence type="ECO:0000256" key="6">
    <source>
        <dbReference type="ARBA" id="ARBA00025497"/>
    </source>
</evidence>
<dbReference type="GeneTree" id="ENSGT00940000176232"/>
<evidence type="ECO:0000256" key="4">
    <source>
        <dbReference type="ARBA" id="ARBA00023203"/>
    </source>
</evidence>
<dbReference type="GO" id="GO:0005737">
    <property type="term" value="C:cytoplasm"/>
    <property type="evidence" value="ECO:0007669"/>
    <property type="project" value="TreeGrafter"/>
</dbReference>
<proteinExistence type="inferred from homology"/>
<reference evidence="7" key="2">
    <citation type="submission" date="2025-09" db="UniProtKB">
        <authorList>
            <consortium name="Ensembl"/>
        </authorList>
    </citation>
    <scope>IDENTIFICATION</scope>
</reference>
<dbReference type="GO" id="GO:0030334">
    <property type="term" value="P:regulation of cell migration"/>
    <property type="evidence" value="ECO:0007669"/>
    <property type="project" value="TreeGrafter"/>
</dbReference>
<accession>A0A3B3SXP3</accession>
<keyword evidence="5" id="KW-0206">Cytoskeleton</keyword>
<dbReference type="InterPro" id="IPR038386">
    <property type="entry name" value="Beta-thymosin_sf"/>
</dbReference>
<dbReference type="GO" id="GO:0005856">
    <property type="term" value="C:cytoskeleton"/>
    <property type="evidence" value="ECO:0007669"/>
    <property type="project" value="UniProtKB-SubCell"/>
</dbReference>
<dbReference type="GO" id="GO:0003785">
    <property type="term" value="F:actin monomer binding"/>
    <property type="evidence" value="ECO:0007669"/>
    <property type="project" value="InterPro"/>
</dbReference>
<evidence type="ECO:0000256" key="3">
    <source>
        <dbReference type="ARBA" id="ARBA00022490"/>
    </source>
</evidence>
<sequence>MSDNPVSKEVQTFDKRCLKKTNTAEKNKLPTKEESILPSAPALFPVPLVATQPHSTIHPPL</sequence>
<name>A0A3B3SXP3_9TELE</name>
<dbReference type="Gene3D" id="1.20.5.520">
    <property type="entry name" value="Single helix bin"/>
    <property type="match status" value="1"/>
</dbReference>
<dbReference type="Pfam" id="PF01290">
    <property type="entry name" value="Thymosin"/>
    <property type="match status" value="1"/>
</dbReference>
<evidence type="ECO:0000256" key="1">
    <source>
        <dbReference type="ARBA" id="ARBA00004245"/>
    </source>
</evidence>